<accession>A0A1F6V5M9</accession>
<comment type="caution">
    <text evidence="1">The sequence shown here is derived from an EMBL/GenBank/DDBJ whole genome shotgun (WGS) entry which is preliminary data.</text>
</comment>
<name>A0A1F6V5M9_9BACT</name>
<evidence type="ECO:0000313" key="2">
    <source>
        <dbReference type="Proteomes" id="UP000178700"/>
    </source>
</evidence>
<sequence length="80" mass="9502">MTSLYLREKENTRILQRRGEQAYLDHKASLVEQHPGEHLFIAFTHDQPNFYADKNILEAKTQAQTSHPLQTLYYRRIDKS</sequence>
<protein>
    <submittedName>
        <fullName evidence="1">Uncharacterized protein</fullName>
    </submittedName>
</protein>
<dbReference type="EMBL" id="MFTJ01000039">
    <property type="protein sequence ID" value="OGI64734.1"/>
    <property type="molecule type" value="Genomic_DNA"/>
</dbReference>
<reference evidence="1 2" key="1">
    <citation type="journal article" date="2016" name="Nat. Commun.">
        <title>Thousands of microbial genomes shed light on interconnected biogeochemical processes in an aquifer system.</title>
        <authorList>
            <person name="Anantharaman K."/>
            <person name="Brown C.T."/>
            <person name="Hug L.A."/>
            <person name="Sharon I."/>
            <person name="Castelle C.J."/>
            <person name="Probst A.J."/>
            <person name="Thomas B.C."/>
            <person name="Singh A."/>
            <person name="Wilkins M.J."/>
            <person name="Karaoz U."/>
            <person name="Brodie E.L."/>
            <person name="Williams K.H."/>
            <person name="Hubbard S.S."/>
            <person name="Banfield J.F."/>
        </authorList>
    </citation>
    <scope>NUCLEOTIDE SEQUENCE [LARGE SCALE GENOMIC DNA]</scope>
</reference>
<dbReference type="AlphaFoldDB" id="A0A1F6V5M9"/>
<gene>
    <name evidence="1" type="ORF">A2642_02805</name>
</gene>
<evidence type="ECO:0000313" key="1">
    <source>
        <dbReference type="EMBL" id="OGI64734.1"/>
    </source>
</evidence>
<proteinExistence type="predicted"/>
<dbReference type="Proteomes" id="UP000178700">
    <property type="component" value="Unassembled WGS sequence"/>
</dbReference>
<organism evidence="1 2">
    <name type="scientific">Candidatus Nomurabacteria bacterium RIFCSPHIGHO2_01_FULL_39_10</name>
    <dbReference type="NCBI Taxonomy" id="1801733"/>
    <lineage>
        <taxon>Bacteria</taxon>
        <taxon>Candidatus Nomuraibacteriota</taxon>
    </lineage>
</organism>